<organism evidence="2 3">
    <name type="scientific">Amanita muscaria (strain Koide BX008)</name>
    <dbReference type="NCBI Taxonomy" id="946122"/>
    <lineage>
        <taxon>Eukaryota</taxon>
        <taxon>Fungi</taxon>
        <taxon>Dikarya</taxon>
        <taxon>Basidiomycota</taxon>
        <taxon>Agaricomycotina</taxon>
        <taxon>Agaricomycetes</taxon>
        <taxon>Agaricomycetidae</taxon>
        <taxon>Agaricales</taxon>
        <taxon>Pluteineae</taxon>
        <taxon>Amanitaceae</taxon>
        <taxon>Amanita</taxon>
    </lineage>
</organism>
<dbReference type="AlphaFoldDB" id="A0A0C2T7P3"/>
<dbReference type="OrthoDB" id="3259198at2759"/>
<dbReference type="InParanoid" id="A0A0C2T7P3"/>
<reference evidence="2 3" key="1">
    <citation type="submission" date="2014-04" db="EMBL/GenBank/DDBJ databases">
        <title>Evolutionary Origins and Diversification of the Mycorrhizal Mutualists.</title>
        <authorList>
            <consortium name="DOE Joint Genome Institute"/>
            <consortium name="Mycorrhizal Genomics Consortium"/>
            <person name="Kohler A."/>
            <person name="Kuo A."/>
            <person name="Nagy L.G."/>
            <person name="Floudas D."/>
            <person name="Copeland A."/>
            <person name="Barry K.W."/>
            <person name="Cichocki N."/>
            <person name="Veneault-Fourrey C."/>
            <person name="LaButti K."/>
            <person name="Lindquist E.A."/>
            <person name="Lipzen A."/>
            <person name="Lundell T."/>
            <person name="Morin E."/>
            <person name="Murat C."/>
            <person name="Riley R."/>
            <person name="Ohm R."/>
            <person name="Sun H."/>
            <person name="Tunlid A."/>
            <person name="Henrissat B."/>
            <person name="Grigoriev I.V."/>
            <person name="Hibbett D.S."/>
            <person name="Martin F."/>
        </authorList>
    </citation>
    <scope>NUCLEOTIDE SEQUENCE [LARGE SCALE GENOMIC DNA]</scope>
    <source>
        <strain evidence="2 3">Koide BX008</strain>
    </source>
</reference>
<feature type="non-terminal residue" evidence="2">
    <location>
        <position position="100"/>
    </location>
</feature>
<feature type="non-terminal residue" evidence="2">
    <location>
        <position position="1"/>
    </location>
</feature>
<proteinExistence type="predicted"/>
<dbReference type="EMBL" id="KN818268">
    <property type="protein sequence ID" value="KIL62624.1"/>
    <property type="molecule type" value="Genomic_DNA"/>
</dbReference>
<evidence type="ECO:0000313" key="3">
    <source>
        <dbReference type="Proteomes" id="UP000054549"/>
    </source>
</evidence>
<feature type="region of interest" description="Disordered" evidence="1">
    <location>
        <begin position="81"/>
        <end position="100"/>
    </location>
</feature>
<keyword evidence="3" id="KW-1185">Reference proteome</keyword>
<sequence length="100" mass="10957">ENMAEAVWETLKLYGLVGRIIAIVMDNATNNDTMMVAIERRCKEAKVYFSALESRLRCMPHTVHLAAIKLLEGIGALSKADGRKATSRSGNYQDSAVASL</sequence>
<evidence type="ECO:0000313" key="2">
    <source>
        <dbReference type="EMBL" id="KIL62624.1"/>
    </source>
</evidence>
<feature type="compositionally biased region" description="Polar residues" evidence="1">
    <location>
        <begin position="87"/>
        <end position="100"/>
    </location>
</feature>
<dbReference type="Proteomes" id="UP000054549">
    <property type="component" value="Unassembled WGS sequence"/>
</dbReference>
<evidence type="ECO:0000256" key="1">
    <source>
        <dbReference type="SAM" id="MobiDB-lite"/>
    </source>
</evidence>
<gene>
    <name evidence="2" type="ORF">M378DRAFT_47941</name>
</gene>
<dbReference type="HOGENOM" id="CLU_2339153_0_0_1"/>
<name>A0A0C2T7P3_AMAMK</name>
<protein>
    <submittedName>
        <fullName evidence="2">Uncharacterized protein</fullName>
    </submittedName>
</protein>
<accession>A0A0C2T7P3</accession>